<evidence type="ECO:0000256" key="4">
    <source>
        <dbReference type="ARBA" id="ARBA00022801"/>
    </source>
</evidence>
<evidence type="ECO:0000256" key="2">
    <source>
        <dbReference type="ARBA" id="ARBA00022723"/>
    </source>
</evidence>
<dbReference type="InterPro" id="IPR011330">
    <property type="entry name" value="Glyco_hydro/deAcase_b/a-brl"/>
</dbReference>
<feature type="domain" description="NodB homology" evidence="7">
    <location>
        <begin position="194"/>
        <end position="338"/>
    </location>
</feature>
<dbReference type="Pfam" id="PF01522">
    <property type="entry name" value="Polysacc_deac_1"/>
    <property type="match status" value="1"/>
</dbReference>
<dbReference type="EMBL" id="MVGC01000021">
    <property type="protein sequence ID" value="RJE26488.1"/>
    <property type="molecule type" value="Genomic_DNA"/>
</dbReference>
<accession>A0A3A2ZTJ1</accession>
<dbReference type="STRING" id="2070753.A0A3A2ZTJ1"/>
<dbReference type="PANTHER" id="PTHR46471">
    <property type="entry name" value="CHITIN DEACETYLASE"/>
    <property type="match status" value="1"/>
</dbReference>
<evidence type="ECO:0000256" key="1">
    <source>
        <dbReference type="ARBA" id="ARBA00001941"/>
    </source>
</evidence>
<keyword evidence="6" id="KW-0170">Cobalt</keyword>
<evidence type="ECO:0000313" key="8">
    <source>
        <dbReference type="EMBL" id="RJE26488.1"/>
    </source>
</evidence>
<comment type="cofactor">
    <cofactor evidence="1">
        <name>Co(2+)</name>
        <dbReference type="ChEBI" id="CHEBI:48828"/>
    </cofactor>
</comment>
<keyword evidence="3" id="KW-0732">Signal</keyword>
<evidence type="ECO:0000259" key="7">
    <source>
        <dbReference type="PROSITE" id="PS51677"/>
    </source>
</evidence>
<comment type="caution">
    <text evidence="8">The sequence shown here is derived from an EMBL/GenBank/DDBJ whole genome shotgun (WGS) entry which is preliminary data.</text>
</comment>
<dbReference type="SUPFAM" id="SSF88713">
    <property type="entry name" value="Glycoside hydrolase/deacetylase"/>
    <property type="match status" value="1"/>
</dbReference>
<dbReference type="GO" id="GO:0016810">
    <property type="term" value="F:hydrolase activity, acting on carbon-nitrogen (but not peptide) bonds"/>
    <property type="evidence" value="ECO:0007669"/>
    <property type="project" value="InterPro"/>
</dbReference>
<dbReference type="Gene3D" id="3.20.20.370">
    <property type="entry name" value="Glycoside hydrolase/deacetylase"/>
    <property type="match status" value="1"/>
</dbReference>
<dbReference type="PROSITE" id="PS51677">
    <property type="entry name" value="NODB"/>
    <property type="match status" value="1"/>
</dbReference>
<dbReference type="GO" id="GO:0005975">
    <property type="term" value="P:carbohydrate metabolic process"/>
    <property type="evidence" value="ECO:0007669"/>
    <property type="project" value="InterPro"/>
</dbReference>
<evidence type="ECO:0000313" key="9">
    <source>
        <dbReference type="Proteomes" id="UP000266188"/>
    </source>
</evidence>
<keyword evidence="2" id="KW-0479">Metal-binding</keyword>
<dbReference type="PANTHER" id="PTHR46471:SF2">
    <property type="entry name" value="CHITIN DEACETYLASE-RELATED"/>
    <property type="match status" value="1"/>
</dbReference>
<dbReference type="GO" id="GO:0046872">
    <property type="term" value="F:metal ion binding"/>
    <property type="evidence" value="ECO:0007669"/>
    <property type="project" value="UniProtKB-KW"/>
</dbReference>
<reference evidence="9" key="1">
    <citation type="submission" date="2017-02" db="EMBL/GenBank/DDBJ databases">
        <authorList>
            <person name="Tafer H."/>
            <person name="Lopandic K."/>
        </authorList>
    </citation>
    <scope>NUCLEOTIDE SEQUENCE [LARGE SCALE GENOMIC DNA]</scope>
    <source>
        <strain evidence="9">CBS 366.77</strain>
    </source>
</reference>
<name>A0A3A2ZTJ1_9EURO</name>
<organism evidence="8 9">
    <name type="scientific">Aspergillus sclerotialis</name>
    <dbReference type="NCBI Taxonomy" id="2070753"/>
    <lineage>
        <taxon>Eukaryota</taxon>
        <taxon>Fungi</taxon>
        <taxon>Dikarya</taxon>
        <taxon>Ascomycota</taxon>
        <taxon>Pezizomycotina</taxon>
        <taxon>Eurotiomycetes</taxon>
        <taxon>Eurotiomycetidae</taxon>
        <taxon>Eurotiales</taxon>
        <taxon>Aspergillaceae</taxon>
        <taxon>Aspergillus</taxon>
        <taxon>Aspergillus subgen. Polypaecilum</taxon>
    </lineage>
</organism>
<proteinExistence type="predicted"/>
<evidence type="ECO:0000256" key="6">
    <source>
        <dbReference type="ARBA" id="ARBA00023285"/>
    </source>
</evidence>
<sequence length="338" mass="37298">MVNTCFLGLLALTTLVALLTVIRVHQIYHAALNTAGAEAPTNIAATDVNRLMEPVVWDKSVPTIHVAALVDTYVRRAYRVVPDMAGVVILVNTAAFLAANHLLVPVVMFQFSATTKFPRDVISFYERRVNPDGNWCHQSGQFLWRPNWIRLSKLPAMLLEIWLPTSTGSVVSIPRPAIGNVPYGQIITSCVNDGDIAITFDDGPSTYTSDLLDMLASYGVRATFFIVGNNGNNGVIDQVAQWTSDIQRMNSEGHQVASHTYTHPDLMTLTSAARRDQMYQNEQALFNVFGKIPTYMRPPYLAFNGDCAADMTALGYHVISTNLDTKDYANDSPVLILN</sequence>
<dbReference type="OrthoDB" id="407355at2759"/>
<evidence type="ECO:0000256" key="3">
    <source>
        <dbReference type="ARBA" id="ARBA00022729"/>
    </source>
</evidence>
<keyword evidence="4" id="KW-0378">Hydrolase</keyword>
<keyword evidence="5" id="KW-0119">Carbohydrate metabolism</keyword>
<dbReference type="InterPro" id="IPR002509">
    <property type="entry name" value="NODB_dom"/>
</dbReference>
<dbReference type="AlphaFoldDB" id="A0A3A2ZTJ1"/>
<dbReference type="Proteomes" id="UP000266188">
    <property type="component" value="Unassembled WGS sequence"/>
</dbReference>
<evidence type="ECO:0000256" key="5">
    <source>
        <dbReference type="ARBA" id="ARBA00023277"/>
    </source>
</evidence>
<gene>
    <name evidence="8" type="ORF">PHISCL_01198</name>
</gene>
<keyword evidence="9" id="KW-1185">Reference proteome</keyword>
<protein>
    <submittedName>
        <fullName evidence="8">Chitin deacetylase</fullName>
    </submittedName>
</protein>